<keyword evidence="3" id="KW-1185">Reference proteome</keyword>
<dbReference type="RefSeq" id="WP_229912118.1">
    <property type="nucleotide sequence ID" value="NZ_BNBM01000013.1"/>
</dbReference>
<protein>
    <submittedName>
        <fullName evidence="2">Cupin domain-containing protein</fullName>
    </submittedName>
</protein>
<dbReference type="InterPro" id="IPR014710">
    <property type="entry name" value="RmlC-like_jellyroll"/>
</dbReference>
<proteinExistence type="predicted"/>
<sequence>MDRQEAFATRGTWSGHVRTEPGMVSGWHHHGDWESVIYVLTGALRMEFGPDGASTVEAGPGDFIHVPKGAVHRESNPSAEPADIIVVRAGTGGESTFNVDGPEQG</sequence>
<dbReference type="SUPFAM" id="SSF51182">
    <property type="entry name" value="RmlC-like cupins"/>
    <property type="match status" value="1"/>
</dbReference>
<dbReference type="InterPro" id="IPR013096">
    <property type="entry name" value="Cupin_2"/>
</dbReference>
<evidence type="ECO:0000313" key="3">
    <source>
        <dbReference type="Proteomes" id="UP001486207"/>
    </source>
</evidence>
<dbReference type="Gene3D" id="2.60.120.10">
    <property type="entry name" value="Jelly Rolls"/>
    <property type="match status" value="1"/>
</dbReference>
<dbReference type="PANTHER" id="PTHR40112:SF1">
    <property type="entry name" value="H2HPP ISOMERASE"/>
    <property type="match status" value="1"/>
</dbReference>
<organism evidence="2 3">
    <name type="scientific">Streptomyces lanatus</name>
    <dbReference type="NCBI Taxonomy" id="66900"/>
    <lineage>
        <taxon>Bacteria</taxon>
        <taxon>Bacillati</taxon>
        <taxon>Actinomycetota</taxon>
        <taxon>Actinomycetes</taxon>
        <taxon>Kitasatosporales</taxon>
        <taxon>Streptomycetaceae</taxon>
        <taxon>Streptomyces</taxon>
    </lineage>
</organism>
<evidence type="ECO:0000259" key="1">
    <source>
        <dbReference type="Pfam" id="PF07883"/>
    </source>
</evidence>
<dbReference type="Pfam" id="PF07883">
    <property type="entry name" value="Cupin_2"/>
    <property type="match status" value="1"/>
</dbReference>
<dbReference type="Proteomes" id="UP001486207">
    <property type="component" value="Unassembled WGS sequence"/>
</dbReference>
<name>A0ABV1XXF2_9ACTN</name>
<dbReference type="EMBL" id="JBEPFB010000013">
    <property type="protein sequence ID" value="MER7376287.1"/>
    <property type="molecule type" value="Genomic_DNA"/>
</dbReference>
<dbReference type="InterPro" id="IPR011051">
    <property type="entry name" value="RmlC_Cupin_sf"/>
</dbReference>
<dbReference type="PANTHER" id="PTHR40112">
    <property type="entry name" value="H2HPP ISOMERASE"/>
    <property type="match status" value="1"/>
</dbReference>
<accession>A0ABV1XXF2</accession>
<feature type="domain" description="Cupin type-2" evidence="1">
    <location>
        <begin position="16"/>
        <end position="87"/>
    </location>
</feature>
<gene>
    <name evidence="2" type="ORF">ABT384_27015</name>
</gene>
<comment type="caution">
    <text evidence="2">The sequence shown here is derived from an EMBL/GenBank/DDBJ whole genome shotgun (WGS) entry which is preliminary data.</text>
</comment>
<evidence type="ECO:0000313" key="2">
    <source>
        <dbReference type="EMBL" id="MER7376287.1"/>
    </source>
</evidence>
<dbReference type="InterPro" id="IPR052535">
    <property type="entry name" value="Bacilysin_H2HPP_isomerase"/>
</dbReference>
<reference evidence="2 3" key="1">
    <citation type="submission" date="2024-06" db="EMBL/GenBank/DDBJ databases">
        <title>The Natural Products Discovery Center: Release of the First 8490 Sequenced Strains for Exploring Actinobacteria Biosynthetic Diversity.</title>
        <authorList>
            <person name="Kalkreuter E."/>
            <person name="Kautsar S.A."/>
            <person name="Yang D."/>
            <person name="Bader C.D."/>
            <person name="Teijaro C.N."/>
            <person name="Fluegel L."/>
            <person name="Davis C.M."/>
            <person name="Simpson J.R."/>
            <person name="Lauterbach L."/>
            <person name="Steele A.D."/>
            <person name="Gui C."/>
            <person name="Meng S."/>
            <person name="Li G."/>
            <person name="Viehrig K."/>
            <person name="Ye F."/>
            <person name="Su P."/>
            <person name="Kiefer A.F."/>
            <person name="Nichols A."/>
            <person name="Cepeda A.J."/>
            <person name="Yan W."/>
            <person name="Fan B."/>
            <person name="Jiang Y."/>
            <person name="Adhikari A."/>
            <person name="Zheng C.-J."/>
            <person name="Schuster L."/>
            <person name="Cowan T.M."/>
            <person name="Smanski M.J."/>
            <person name="Chevrette M.G."/>
            <person name="De Carvalho L.P.S."/>
            <person name="Shen B."/>
        </authorList>
    </citation>
    <scope>NUCLEOTIDE SEQUENCE [LARGE SCALE GENOMIC DNA]</scope>
    <source>
        <strain evidence="2 3">NPDC000155</strain>
    </source>
</reference>